<comment type="caution">
    <text evidence="1">The sequence shown here is derived from an EMBL/GenBank/DDBJ whole genome shotgun (WGS) entry which is preliminary data.</text>
</comment>
<name>A0A101LUH8_PICGL</name>
<gene>
    <name evidence="1" type="ORF">ABT39_MTgene2420</name>
</gene>
<dbReference type="AlphaFoldDB" id="A0A101LUH8"/>
<organism evidence="1">
    <name type="scientific">Picea glauca</name>
    <name type="common">White spruce</name>
    <name type="synonym">Pinus glauca</name>
    <dbReference type="NCBI Taxonomy" id="3330"/>
    <lineage>
        <taxon>Eukaryota</taxon>
        <taxon>Viridiplantae</taxon>
        <taxon>Streptophyta</taxon>
        <taxon>Embryophyta</taxon>
        <taxon>Tracheophyta</taxon>
        <taxon>Spermatophyta</taxon>
        <taxon>Pinopsida</taxon>
        <taxon>Pinidae</taxon>
        <taxon>Conifers I</taxon>
        <taxon>Pinales</taxon>
        <taxon>Pinaceae</taxon>
        <taxon>Picea</taxon>
    </lineage>
</organism>
<reference evidence="1" key="1">
    <citation type="journal article" date="2015" name="Genome Biol. Evol.">
        <title>Organellar Genomes of White Spruce (Picea glauca): Assembly and Annotation.</title>
        <authorList>
            <person name="Jackman S.D."/>
            <person name="Warren R.L."/>
            <person name="Gibb E.A."/>
            <person name="Vandervalk B.P."/>
            <person name="Mohamadi H."/>
            <person name="Chu J."/>
            <person name="Raymond A."/>
            <person name="Pleasance S."/>
            <person name="Coope R."/>
            <person name="Wildung M.R."/>
            <person name="Ritland C.E."/>
            <person name="Bousquet J."/>
            <person name="Jones S.J."/>
            <person name="Bohlmann J."/>
            <person name="Birol I."/>
        </authorList>
    </citation>
    <scope>NUCLEOTIDE SEQUENCE [LARGE SCALE GENOMIC DNA]</scope>
    <source>
        <tissue evidence="1">Flushing bud</tissue>
    </source>
</reference>
<dbReference type="EMBL" id="LKAM01000017">
    <property type="protein sequence ID" value="KUM45585.1"/>
    <property type="molecule type" value="Genomic_DNA"/>
</dbReference>
<proteinExistence type="predicted"/>
<evidence type="ECO:0000313" key="1">
    <source>
        <dbReference type="EMBL" id="KUM45585.1"/>
    </source>
</evidence>
<sequence>MCPLIPQCREWGNGAIINKSMRSPTRARLVYSRDKRETPAGSSIGQSEVLPIPILMSLGWGGPAGYCTAILNPFNKRVIQWMGLLPSNY</sequence>
<protein>
    <submittedName>
        <fullName evidence="1">Uncharacterized protein</fullName>
    </submittedName>
</protein>
<geneLocation type="mitochondrion" evidence="1"/>
<keyword evidence="1" id="KW-0496">Mitochondrion</keyword>
<accession>A0A101LUH8</accession>